<accession>A0A6F8VD84</accession>
<dbReference type="AlphaFoldDB" id="A0A6F8VD84"/>
<feature type="domain" description="Coenzyme Q-binding protein COQ10 START" evidence="4">
    <location>
        <begin position="49"/>
        <end position="102"/>
    </location>
</feature>
<evidence type="ECO:0000256" key="2">
    <source>
        <dbReference type="SAM" id="MobiDB-lite"/>
    </source>
</evidence>
<feature type="compositionally biased region" description="Basic residues" evidence="2">
    <location>
        <begin position="196"/>
        <end position="205"/>
    </location>
</feature>
<keyword evidence="3" id="KW-0732">Signal</keyword>
<organism evidence="5 6">
    <name type="scientific">Sulfurimicrobium lacus</name>
    <dbReference type="NCBI Taxonomy" id="2715678"/>
    <lineage>
        <taxon>Bacteria</taxon>
        <taxon>Pseudomonadati</taxon>
        <taxon>Pseudomonadota</taxon>
        <taxon>Betaproteobacteria</taxon>
        <taxon>Nitrosomonadales</taxon>
        <taxon>Sulfuricellaceae</taxon>
        <taxon>Sulfurimicrobium</taxon>
    </lineage>
</organism>
<name>A0A6F8VD84_9PROT</name>
<feature type="signal peptide" evidence="3">
    <location>
        <begin position="1"/>
        <end position="20"/>
    </location>
</feature>
<dbReference type="SUPFAM" id="SSF55961">
    <property type="entry name" value="Bet v1-like"/>
    <property type="match status" value="1"/>
</dbReference>
<evidence type="ECO:0000259" key="4">
    <source>
        <dbReference type="Pfam" id="PF03364"/>
    </source>
</evidence>
<dbReference type="Pfam" id="PF03364">
    <property type="entry name" value="Polyketide_cyc"/>
    <property type="match status" value="1"/>
</dbReference>
<dbReference type="Proteomes" id="UP000502260">
    <property type="component" value="Chromosome"/>
</dbReference>
<dbReference type="InterPro" id="IPR005031">
    <property type="entry name" value="COQ10_START"/>
</dbReference>
<evidence type="ECO:0000313" key="6">
    <source>
        <dbReference type="Proteomes" id="UP000502260"/>
    </source>
</evidence>
<sequence>MRVMRACLALLLVASQACLAQVFITPEQDISVHTERDGDTLHVTVDMRVAVKPRRAWEVMTDFDRMAGFIPNLSSSKVVARNGNLLKVAQKGAYTLGLWSFPFESMRDVELFPYSKVTSHATGGSMKSMDSVTYLEADGQNTRVNYNATLTPTLSIPPLIGPSLVSSEVREQFQGMREEMMRREQLAKQSEPHIAAVRKRGQRRA</sequence>
<feature type="region of interest" description="Disordered" evidence="2">
    <location>
        <begin position="186"/>
        <end position="205"/>
    </location>
</feature>
<dbReference type="EMBL" id="AP022853">
    <property type="protein sequence ID" value="BCB27111.1"/>
    <property type="molecule type" value="Genomic_DNA"/>
</dbReference>
<evidence type="ECO:0000313" key="5">
    <source>
        <dbReference type="EMBL" id="BCB27111.1"/>
    </source>
</evidence>
<protein>
    <recommendedName>
        <fullName evidence="4">Coenzyme Q-binding protein COQ10 START domain-containing protein</fullName>
    </recommendedName>
</protein>
<comment type="similarity">
    <text evidence="1">Belongs to the ribosome association toxin RatA family.</text>
</comment>
<proteinExistence type="inferred from homology"/>
<evidence type="ECO:0000256" key="3">
    <source>
        <dbReference type="SAM" id="SignalP"/>
    </source>
</evidence>
<dbReference type="PROSITE" id="PS51257">
    <property type="entry name" value="PROKAR_LIPOPROTEIN"/>
    <property type="match status" value="1"/>
</dbReference>
<evidence type="ECO:0000256" key="1">
    <source>
        <dbReference type="ARBA" id="ARBA00008918"/>
    </source>
</evidence>
<gene>
    <name evidence="5" type="ORF">SKTS_19970</name>
</gene>
<dbReference type="RefSeq" id="WP_173064150.1">
    <property type="nucleotide sequence ID" value="NZ_AP022853.1"/>
</dbReference>
<dbReference type="InterPro" id="IPR023393">
    <property type="entry name" value="START-like_dom_sf"/>
</dbReference>
<feature type="chain" id="PRO_5026200646" description="Coenzyme Q-binding protein COQ10 START domain-containing protein" evidence="3">
    <location>
        <begin position="21"/>
        <end position="205"/>
    </location>
</feature>
<dbReference type="Gene3D" id="3.30.530.20">
    <property type="match status" value="1"/>
</dbReference>
<keyword evidence="6" id="KW-1185">Reference proteome</keyword>
<dbReference type="KEGG" id="slac:SKTS_19970"/>
<reference evidence="6" key="1">
    <citation type="submission" date="2020-03" db="EMBL/GenBank/DDBJ databases">
        <title>Complete genome sequence of sulfur-oxidizing bacterium skT11.</title>
        <authorList>
            <person name="Kanda M."/>
            <person name="Kojima H."/>
            <person name="Fukui M."/>
        </authorList>
    </citation>
    <scope>NUCLEOTIDE SEQUENCE [LARGE SCALE GENOMIC DNA]</scope>
    <source>
        <strain evidence="6">skT11</strain>
    </source>
</reference>